<dbReference type="InterPro" id="IPR036779">
    <property type="entry name" value="LysM_dom_sf"/>
</dbReference>
<dbReference type="Pfam" id="PF01551">
    <property type="entry name" value="Peptidase_M23"/>
    <property type="match status" value="1"/>
</dbReference>
<evidence type="ECO:0000256" key="1">
    <source>
        <dbReference type="SAM" id="MobiDB-lite"/>
    </source>
</evidence>
<feature type="region of interest" description="Disordered" evidence="1">
    <location>
        <begin position="142"/>
        <end position="174"/>
    </location>
</feature>
<sequence>MRRAALLAGVVALWLGAPVLAQSAAEKRADDPRTATEYVVKPGETLGGIANRVEVPRILIIEANGLKAPYLVRVGQKLVIPRRRTHTVKDGETGFAIALDYGVPWSAIAAANGLDPKAAVKAGQKLAIPTIAKVAAATVPAPAPTASAAPSPEPTASAAPAAKLPPDTKAPRFVWPHSGKVRRDFSPRGKSGWHDGIDLTADKGDAVRAAAAGKVIFAGQGPKEYGLTVIIHHTGRWTTTYSFLDKVTVKDGEAVKQGERIGLAGDTGLATSPQVHFEVRRNRVALDPVDYLPAR</sequence>
<keyword evidence="5" id="KW-1185">Reference proteome</keyword>
<accession>A0A918RDQ3</accession>
<evidence type="ECO:0000259" key="3">
    <source>
        <dbReference type="PROSITE" id="PS51782"/>
    </source>
</evidence>
<feature type="domain" description="LysM" evidence="3">
    <location>
        <begin position="84"/>
        <end position="128"/>
    </location>
</feature>
<keyword evidence="2" id="KW-0732">Signal</keyword>
<name>A0A918RDQ3_9SPHN</name>
<dbReference type="PROSITE" id="PS51782">
    <property type="entry name" value="LYSM"/>
    <property type="match status" value="2"/>
</dbReference>
<reference evidence="4" key="2">
    <citation type="submission" date="2020-09" db="EMBL/GenBank/DDBJ databases">
        <authorList>
            <person name="Sun Q."/>
            <person name="Kim S."/>
        </authorList>
    </citation>
    <scope>NUCLEOTIDE SEQUENCE</scope>
    <source>
        <strain evidence="4">KCTC 32422</strain>
    </source>
</reference>
<dbReference type="CDD" id="cd00118">
    <property type="entry name" value="LysM"/>
    <property type="match status" value="2"/>
</dbReference>
<evidence type="ECO:0000256" key="2">
    <source>
        <dbReference type="SAM" id="SignalP"/>
    </source>
</evidence>
<dbReference type="RefSeq" id="WP_189539402.1">
    <property type="nucleotide sequence ID" value="NZ_BMZD01000002.1"/>
</dbReference>
<dbReference type="InterPro" id="IPR016047">
    <property type="entry name" value="M23ase_b-sheet_dom"/>
</dbReference>
<dbReference type="SUPFAM" id="SSF51261">
    <property type="entry name" value="Duplicated hybrid motif"/>
    <property type="match status" value="1"/>
</dbReference>
<dbReference type="PANTHER" id="PTHR21666:SF270">
    <property type="entry name" value="MUREIN HYDROLASE ACTIVATOR ENVC"/>
    <property type="match status" value="1"/>
</dbReference>
<dbReference type="InterPro" id="IPR018392">
    <property type="entry name" value="LysM"/>
</dbReference>
<gene>
    <name evidence="4" type="ORF">GCM10011617_10830</name>
</gene>
<dbReference type="InterPro" id="IPR011055">
    <property type="entry name" value="Dup_hybrid_motif"/>
</dbReference>
<dbReference type="InterPro" id="IPR050570">
    <property type="entry name" value="Cell_wall_metabolism_enzyme"/>
</dbReference>
<dbReference type="Gene3D" id="2.70.70.10">
    <property type="entry name" value="Glucose Permease (Domain IIA)"/>
    <property type="match status" value="1"/>
</dbReference>
<organism evidence="4 5">
    <name type="scientific">Novosphingobium arvoryzae</name>
    <dbReference type="NCBI Taxonomy" id="1256514"/>
    <lineage>
        <taxon>Bacteria</taxon>
        <taxon>Pseudomonadati</taxon>
        <taxon>Pseudomonadota</taxon>
        <taxon>Alphaproteobacteria</taxon>
        <taxon>Sphingomonadales</taxon>
        <taxon>Sphingomonadaceae</taxon>
        <taxon>Novosphingobium</taxon>
    </lineage>
</organism>
<evidence type="ECO:0000313" key="4">
    <source>
        <dbReference type="EMBL" id="GGZ92945.1"/>
    </source>
</evidence>
<dbReference type="EMBL" id="BMZD01000002">
    <property type="protein sequence ID" value="GGZ92945.1"/>
    <property type="molecule type" value="Genomic_DNA"/>
</dbReference>
<feature type="signal peptide" evidence="2">
    <location>
        <begin position="1"/>
        <end position="21"/>
    </location>
</feature>
<dbReference type="GO" id="GO:0004222">
    <property type="term" value="F:metalloendopeptidase activity"/>
    <property type="evidence" value="ECO:0007669"/>
    <property type="project" value="TreeGrafter"/>
</dbReference>
<dbReference type="SUPFAM" id="SSF54106">
    <property type="entry name" value="LysM domain"/>
    <property type="match status" value="1"/>
</dbReference>
<comment type="caution">
    <text evidence="4">The sequence shown here is derived from an EMBL/GenBank/DDBJ whole genome shotgun (WGS) entry which is preliminary data.</text>
</comment>
<dbReference type="SMART" id="SM00257">
    <property type="entry name" value="LysM"/>
    <property type="match status" value="2"/>
</dbReference>
<dbReference type="PANTHER" id="PTHR21666">
    <property type="entry name" value="PEPTIDASE-RELATED"/>
    <property type="match status" value="1"/>
</dbReference>
<evidence type="ECO:0000313" key="5">
    <source>
        <dbReference type="Proteomes" id="UP000634139"/>
    </source>
</evidence>
<feature type="compositionally biased region" description="Low complexity" evidence="1">
    <location>
        <begin position="142"/>
        <end position="165"/>
    </location>
</feature>
<dbReference type="CDD" id="cd12797">
    <property type="entry name" value="M23_peptidase"/>
    <property type="match status" value="1"/>
</dbReference>
<protein>
    <recommendedName>
        <fullName evidence="3">LysM domain-containing protein</fullName>
    </recommendedName>
</protein>
<dbReference type="Proteomes" id="UP000634139">
    <property type="component" value="Unassembled WGS sequence"/>
</dbReference>
<feature type="chain" id="PRO_5038036749" description="LysM domain-containing protein" evidence="2">
    <location>
        <begin position="22"/>
        <end position="295"/>
    </location>
</feature>
<dbReference type="Gene3D" id="3.10.350.10">
    <property type="entry name" value="LysM domain"/>
    <property type="match status" value="2"/>
</dbReference>
<dbReference type="AlphaFoldDB" id="A0A918RDQ3"/>
<reference evidence="4" key="1">
    <citation type="journal article" date="2014" name="Int. J. Syst. Evol. Microbiol.">
        <title>Complete genome sequence of Corynebacterium casei LMG S-19264T (=DSM 44701T), isolated from a smear-ripened cheese.</title>
        <authorList>
            <consortium name="US DOE Joint Genome Institute (JGI-PGF)"/>
            <person name="Walter F."/>
            <person name="Albersmeier A."/>
            <person name="Kalinowski J."/>
            <person name="Ruckert C."/>
        </authorList>
    </citation>
    <scope>NUCLEOTIDE SEQUENCE</scope>
    <source>
        <strain evidence="4">KCTC 32422</strain>
    </source>
</reference>
<feature type="domain" description="LysM" evidence="3">
    <location>
        <begin position="36"/>
        <end position="80"/>
    </location>
</feature>
<dbReference type="Pfam" id="PF01476">
    <property type="entry name" value="LysM"/>
    <property type="match status" value="2"/>
</dbReference>
<proteinExistence type="predicted"/>